<gene>
    <name evidence="11" type="ORF">PT974_08206</name>
</gene>
<evidence type="ECO:0000256" key="3">
    <source>
        <dbReference type="ARBA" id="ARBA00022692"/>
    </source>
</evidence>
<keyword evidence="9 10" id="KW-0472">Membrane</keyword>
<keyword evidence="3 10" id="KW-0812">Transmembrane</keyword>
<evidence type="ECO:0000256" key="9">
    <source>
        <dbReference type="ARBA" id="ARBA00023136"/>
    </source>
</evidence>
<keyword evidence="7 10" id="KW-0653">Protein transport</keyword>
<sequence>MASPFRRASIALDYPLYSLSFDPEDANRLVVGGGGGTSRSGVGNKITVLETASQDELRIAGEFEISRDEDSVMSLAFAGSKGKTSYIFAGVNSSPQEVEKGTNHHLRALAIEQSKARASAGAKTPEVIVTELSRSAFFEKPNAETYQRVLRISGQVGAAASGFGKDPQLVVFDASVPKPKIRGVMELPRDAEELDIIQTGEGEYLVAFCYKYELYLVKVGKENSEPELIYTMQDDHGERPAFRTLRFLTPDFLLAVSNLPKQSGALIQGFRLPSPGHEKARIAANVRIPKRISATALAVANVSPATPTSDTQFAIAVAASDSSIYLYTVEHKILSSIGILFNLHPLYALKNAHFEENITGVAFSNPVPPKSSTRTQFLKLASITLHKNLAVHSIPLKKHVDKAAGNPKAPPKPERYVIAMRSKAPSNRGVVITLSIMVLILAIVGQGILEIYGKSKPVIHAHRFLPGLYGSLRDPVHTPEYFSSQEYLVSKLAGTAKPEGETLVMWESEHPATAIDGGAVGDIKLDVHDEDVHGQAKSWEELSEKQKRAWQEKLRGAGAWTQNMGESVFKGILFGELAGAVGRAVAG</sequence>
<evidence type="ECO:0000256" key="2">
    <source>
        <dbReference type="ARBA" id="ARBA00022574"/>
    </source>
</evidence>
<comment type="subcellular location">
    <subcellularLocation>
        <location evidence="10">Endoplasmic reticulum membrane</location>
        <topology evidence="10">Single-pass type II membrane protein</topology>
    </subcellularLocation>
    <subcellularLocation>
        <location evidence="10">Golgi apparatus membrane</location>
        <topology evidence="10">Single-pass type II membrane protein</topology>
    </subcellularLocation>
</comment>
<evidence type="ECO:0000313" key="11">
    <source>
        <dbReference type="EMBL" id="KAK5989943.1"/>
    </source>
</evidence>
<evidence type="ECO:0000256" key="5">
    <source>
        <dbReference type="ARBA" id="ARBA00022824"/>
    </source>
</evidence>
<feature type="transmembrane region" description="Helical" evidence="10">
    <location>
        <begin position="430"/>
        <end position="449"/>
    </location>
</feature>
<evidence type="ECO:0000256" key="1">
    <source>
        <dbReference type="ARBA" id="ARBA00022448"/>
    </source>
</evidence>
<proteinExistence type="inferred from homology"/>
<evidence type="ECO:0000256" key="8">
    <source>
        <dbReference type="ARBA" id="ARBA00022989"/>
    </source>
</evidence>
<comment type="similarity">
    <text evidence="10">Belongs to the WD repeat SEC12 family.</text>
</comment>
<reference evidence="11 12" key="1">
    <citation type="submission" date="2024-01" db="EMBL/GenBank/DDBJ databases">
        <title>Complete genome of Cladobotryum mycophilum ATHUM6906.</title>
        <authorList>
            <person name="Christinaki A.C."/>
            <person name="Myridakis A.I."/>
            <person name="Kouvelis V.N."/>
        </authorList>
    </citation>
    <scope>NUCLEOTIDE SEQUENCE [LARGE SCALE GENOMIC DNA]</scope>
    <source>
        <strain evidence="11 12">ATHUM6906</strain>
    </source>
</reference>
<keyword evidence="2 10" id="KW-0853">WD repeat</keyword>
<keyword evidence="12" id="KW-1185">Reference proteome</keyword>
<dbReference type="PANTHER" id="PTHR23284:SF0">
    <property type="entry name" value="PROLACTIN REGULATORY ELEMENT-BINDING PROTEIN"/>
    <property type="match status" value="1"/>
</dbReference>
<dbReference type="PANTHER" id="PTHR23284">
    <property type="entry name" value="PROLACTIN REGULATORY ELEMENT BINDING PROTEIN"/>
    <property type="match status" value="1"/>
</dbReference>
<evidence type="ECO:0000313" key="12">
    <source>
        <dbReference type="Proteomes" id="UP001338125"/>
    </source>
</evidence>
<comment type="caution">
    <text evidence="11">The sequence shown here is derived from an EMBL/GenBank/DDBJ whole genome shotgun (WGS) entry which is preliminary data.</text>
</comment>
<evidence type="ECO:0000256" key="10">
    <source>
        <dbReference type="RuleBase" id="RU369019"/>
    </source>
</evidence>
<dbReference type="InterPro" id="IPR045260">
    <property type="entry name" value="Sec12-like"/>
</dbReference>
<organism evidence="11 12">
    <name type="scientific">Cladobotryum mycophilum</name>
    <dbReference type="NCBI Taxonomy" id="491253"/>
    <lineage>
        <taxon>Eukaryota</taxon>
        <taxon>Fungi</taxon>
        <taxon>Dikarya</taxon>
        <taxon>Ascomycota</taxon>
        <taxon>Pezizomycotina</taxon>
        <taxon>Sordariomycetes</taxon>
        <taxon>Hypocreomycetidae</taxon>
        <taxon>Hypocreales</taxon>
        <taxon>Hypocreaceae</taxon>
        <taxon>Cladobotryum</taxon>
    </lineage>
</organism>
<comment type="function">
    <text evidence="10">Guanine nucleotide-exchange factor (GEF) required for the formation or budding of transport vesicles from the ER.</text>
</comment>
<keyword evidence="5 10" id="KW-0256">Endoplasmic reticulum</keyword>
<protein>
    <recommendedName>
        <fullName evidence="10">Guanine nucleotide-exchange factor SEC12</fullName>
    </recommendedName>
</protein>
<keyword evidence="6" id="KW-0931">ER-Golgi transport</keyword>
<name>A0ABR0SCQ6_9HYPO</name>
<keyword evidence="8 10" id="KW-1133">Transmembrane helix</keyword>
<evidence type="ECO:0000256" key="7">
    <source>
        <dbReference type="ARBA" id="ARBA00022927"/>
    </source>
</evidence>
<accession>A0ABR0SCQ6</accession>
<keyword evidence="4 10" id="KW-0677">Repeat</keyword>
<evidence type="ECO:0000256" key="6">
    <source>
        <dbReference type="ARBA" id="ARBA00022892"/>
    </source>
</evidence>
<dbReference type="EMBL" id="JAVFKD010000014">
    <property type="protein sequence ID" value="KAK5989943.1"/>
    <property type="molecule type" value="Genomic_DNA"/>
</dbReference>
<dbReference type="Proteomes" id="UP001338125">
    <property type="component" value="Unassembled WGS sequence"/>
</dbReference>
<dbReference type="Gene3D" id="2.130.10.10">
    <property type="entry name" value="YVTN repeat-like/Quinoprotein amine dehydrogenase"/>
    <property type="match status" value="1"/>
</dbReference>
<dbReference type="InterPro" id="IPR015943">
    <property type="entry name" value="WD40/YVTN_repeat-like_dom_sf"/>
</dbReference>
<keyword evidence="1 10" id="KW-0813">Transport</keyword>
<evidence type="ECO:0000256" key="4">
    <source>
        <dbReference type="ARBA" id="ARBA00022737"/>
    </source>
</evidence>